<name>A0ABY9D3E0_VITVI</name>
<dbReference type="Proteomes" id="UP001227230">
    <property type="component" value="Chromosome 13"/>
</dbReference>
<evidence type="ECO:0000313" key="1">
    <source>
        <dbReference type="EMBL" id="WKA01424.1"/>
    </source>
</evidence>
<evidence type="ECO:0000313" key="2">
    <source>
        <dbReference type="Proteomes" id="UP001227230"/>
    </source>
</evidence>
<organism evidence="1 2">
    <name type="scientific">Vitis vinifera</name>
    <name type="common">Grape</name>
    <dbReference type="NCBI Taxonomy" id="29760"/>
    <lineage>
        <taxon>Eukaryota</taxon>
        <taxon>Viridiplantae</taxon>
        <taxon>Streptophyta</taxon>
        <taxon>Embryophyta</taxon>
        <taxon>Tracheophyta</taxon>
        <taxon>Spermatophyta</taxon>
        <taxon>Magnoliopsida</taxon>
        <taxon>eudicotyledons</taxon>
        <taxon>Gunneridae</taxon>
        <taxon>Pentapetalae</taxon>
        <taxon>rosids</taxon>
        <taxon>Vitales</taxon>
        <taxon>Vitaceae</taxon>
        <taxon>Viteae</taxon>
        <taxon>Vitis</taxon>
    </lineage>
</organism>
<dbReference type="EMBL" id="CP126660">
    <property type="protein sequence ID" value="WKA01424.1"/>
    <property type="molecule type" value="Genomic_DNA"/>
</dbReference>
<proteinExistence type="predicted"/>
<reference evidence="1 2" key="1">
    <citation type="journal article" date="2023" name="Hortic Res">
        <title>The complete reference genome for grapevine (Vitis vinifera L.) genetics and breeding.</title>
        <authorList>
            <person name="Shi X."/>
            <person name="Cao S."/>
            <person name="Wang X."/>
            <person name="Huang S."/>
            <person name="Wang Y."/>
            <person name="Liu Z."/>
            <person name="Liu W."/>
            <person name="Leng X."/>
            <person name="Peng Y."/>
            <person name="Wang N."/>
            <person name="Wang Y."/>
            <person name="Ma Z."/>
            <person name="Xu X."/>
            <person name="Zhang F."/>
            <person name="Xue H."/>
            <person name="Zhong H."/>
            <person name="Wang Y."/>
            <person name="Zhang K."/>
            <person name="Velt A."/>
            <person name="Avia K."/>
            <person name="Holtgrawe D."/>
            <person name="Grimplet J."/>
            <person name="Matus J.T."/>
            <person name="Ware D."/>
            <person name="Wu X."/>
            <person name="Wang H."/>
            <person name="Liu C."/>
            <person name="Fang Y."/>
            <person name="Rustenholz C."/>
            <person name="Cheng Z."/>
            <person name="Xiao H."/>
            <person name="Zhou Y."/>
        </authorList>
    </citation>
    <scope>NUCLEOTIDE SEQUENCE [LARGE SCALE GENOMIC DNA]</scope>
    <source>
        <strain evidence="2">cv. Pinot noir / PN40024</strain>
        <tissue evidence="1">Leaf</tissue>
    </source>
</reference>
<accession>A0ABY9D3E0</accession>
<gene>
    <name evidence="1" type="ORF">VitviT2T_019706</name>
</gene>
<protein>
    <submittedName>
        <fullName evidence="1">Uncharacterized protein</fullName>
    </submittedName>
</protein>
<keyword evidence="2" id="KW-1185">Reference proteome</keyword>
<sequence length="243" mass="28376">MSENQTKPDQVLLMIDRVSQPWTTYDMSGSIISIVREVEIRLNSESIFRIFVIAPVGLGVYESKMWPTMLGFEPKKAIQRICGLPDAHEMGKSLAHSLTVISRVLHHMLCSIFLPHDGNRDEVSYYEAFLIDSILTRRRIHLGHLMMMYMIACCQSTTRVIPYDHFLTRVFKDVDVDLSREMNFEALNTYDKYDDQSMGMMKFDKGLNGSWELIVVSDTRFYSMEDRMDQYQVNFTSQFEYLQ</sequence>